<evidence type="ECO:0000313" key="1">
    <source>
        <dbReference type="EMBL" id="GBF33887.1"/>
    </source>
</evidence>
<dbReference type="Proteomes" id="UP000239549">
    <property type="component" value="Unassembled WGS sequence"/>
</dbReference>
<proteinExistence type="predicted"/>
<reference evidence="2" key="1">
    <citation type="submission" date="2018-02" db="EMBL/GenBank/DDBJ databases">
        <title>Genome sequence of Desulfocucumis palustris strain NAW-5.</title>
        <authorList>
            <person name="Watanabe M."/>
            <person name="Kojima H."/>
            <person name="Fukui M."/>
        </authorList>
    </citation>
    <scope>NUCLEOTIDE SEQUENCE [LARGE SCALE GENOMIC DNA]</scope>
    <source>
        <strain evidence="2">NAW-5</strain>
    </source>
</reference>
<accession>A0A2L2XC31</accession>
<gene>
    <name evidence="1" type="ORF">DCCM_2998</name>
</gene>
<evidence type="ECO:0000313" key="2">
    <source>
        <dbReference type="Proteomes" id="UP000239549"/>
    </source>
</evidence>
<comment type="caution">
    <text evidence="1">The sequence shown here is derived from an EMBL/GenBank/DDBJ whole genome shotgun (WGS) entry which is preliminary data.</text>
</comment>
<organism evidence="1 2">
    <name type="scientific">Desulfocucumis palustris</name>
    <dbReference type="NCBI Taxonomy" id="1898651"/>
    <lineage>
        <taxon>Bacteria</taxon>
        <taxon>Bacillati</taxon>
        <taxon>Bacillota</taxon>
        <taxon>Clostridia</taxon>
        <taxon>Eubacteriales</taxon>
        <taxon>Desulfocucumaceae</taxon>
        <taxon>Desulfocucumis</taxon>
    </lineage>
</organism>
<protein>
    <submittedName>
        <fullName evidence="1">Uncharacterized protein</fullName>
    </submittedName>
</protein>
<dbReference type="AlphaFoldDB" id="A0A2L2XC31"/>
<name>A0A2L2XC31_9FIRM</name>
<keyword evidence="2" id="KW-1185">Reference proteome</keyword>
<sequence>MNTTAPMPVLHKKSSLAAAFQTPLHAFQSQKSRPKQKTSCYILINRRPYTSNV</sequence>
<dbReference type="EMBL" id="BFAV01000123">
    <property type="protein sequence ID" value="GBF33887.1"/>
    <property type="molecule type" value="Genomic_DNA"/>
</dbReference>